<accession>A0A8S1H8A3</accession>
<name>A0A8S1H8A3_9PELO</name>
<evidence type="ECO:0000313" key="12">
    <source>
        <dbReference type="EMBL" id="CAD6191191.1"/>
    </source>
</evidence>
<feature type="domain" description="Histone deacetylase" evidence="11">
    <location>
        <begin position="315"/>
        <end position="405"/>
    </location>
</feature>
<dbReference type="Proteomes" id="UP000835052">
    <property type="component" value="Unassembled WGS sequence"/>
</dbReference>
<dbReference type="AlphaFoldDB" id="A0A8S1H8A3"/>
<reference evidence="12" key="1">
    <citation type="submission" date="2020-10" db="EMBL/GenBank/DDBJ databases">
        <authorList>
            <person name="Kikuchi T."/>
        </authorList>
    </citation>
    <scope>NUCLEOTIDE SEQUENCE</scope>
    <source>
        <strain evidence="12">NKZ352</strain>
    </source>
</reference>
<protein>
    <recommendedName>
        <fullName evidence="3">histone deacetylase</fullName>
        <ecNumber evidence="3">3.5.1.98</ecNumber>
    </recommendedName>
</protein>
<keyword evidence="6" id="KW-0156">Chromatin regulator</keyword>
<keyword evidence="7" id="KW-0805">Transcription regulation</keyword>
<dbReference type="GO" id="GO:0141221">
    <property type="term" value="F:histone deacetylase activity, hydrolytic mechanism"/>
    <property type="evidence" value="ECO:0007669"/>
    <property type="project" value="UniProtKB-EC"/>
</dbReference>
<dbReference type="EMBL" id="CAJGYM010000020">
    <property type="protein sequence ID" value="CAD6191191.1"/>
    <property type="molecule type" value="Genomic_DNA"/>
</dbReference>
<keyword evidence="8" id="KW-0804">Transcription</keyword>
<evidence type="ECO:0000256" key="8">
    <source>
        <dbReference type="ARBA" id="ARBA00023163"/>
    </source>
</evidence>
<dbReference type="SUPFAM" id="SSF52768">
    <property type="entry name" value="Arginase/deacetylase"/>
    <property type="match status" value="2"/>
</dbReference>
<evidence type="ECO:0000256" key="7">
    <source>
        <dbReference type="ARBA" id="ARBA00023015"/>
    </source>
</evidence>
<evidence type="ECO:0000256" key="9">
    <source>
        <dbReference type="ARBA" id="ARBA00023242"/>
    </source>
</evidence>
<evidence type="ECO:0000313" key="13">
    <source>
        <dbReference type="Proteomes" id="UP000835052"/>
    </source>
</evidence>
<evidence type="ECO:0000259" key="11">
    <source>
        <dbReference type="Pfam" id="PF00850"/>
    </source>
</evidence>
<dbReference type="PANTHER" id="PTHR10625:SF5">
    <property type="entry name" value="HISTONE DEACETYLASE"/>
    <property type="match status" value="1"/>
</dbReference>
<dbReference type="Pfam" id="PF00850">
    <property type="entry name" value="Hist_deacetyl"/>
    <property type="match status" value="2"/>
</dbReference>
<dbReference type="InterPro" id="IPR037138">
    <property type="entry name" value="His_deacetylse_dom_sf"/>
</dbReference>
<dbReference type="EC" id="3.5.1.98" evidence="3"/>
<dbReference type="InterPro" id="IPR023696">
    <property type="entry name" value="Ureohydrolase_dom_sf"/>
</dbReference>
<dbReference type="InterPro" id="IPR000286">
    <property type="entry name" value="HDACs"/>
</dbReference>
<evidence type="ECO:0000256" key="4">
    <source>
        <dbReference type="ARBA" id="ARBA00022491"/>
    </source>
</evidence>
<evidence type="ECO:0000256" key="10">
    <source>
        <dbReference type="ARBA" id="ARBA00048287"/>
    </source>
</evidence>
<dbReference type="Gene3D" id="3.40.800.20">
    <property type="entry name" value="Histone deacetylase domain"/>
    <property type="match status" value="2"/>
</dbReference>
<sequence length="415" mass="46607">MGDEATNGFAVVRPPGHHADSDSANGFCIFNNAAQAAEAAFNFGADRILIVDLDVHHGQGTQRIFYDDKRVLYFSIHRFENAKFWPHLAESNFDHIGEGAGVGYTANVPLNETGCGDADYLAILWNVLMPLATQFDPHFVIVSAGFDSCQHDPVGGMSLSSDGYSHLIYQLKSLAQGKMLMILEGGYNHEVSAQTAQRCLRVLLGSSPFSLSLSQKAKESTIASCLSTISVLRNFWPCFDFYKIKSTPRTSQWDIYNPRCFTSIPLEEERKNTENIDQEKLEKVQLKEATHKPAQTLIYYDAENYLHADSSECDHPERPARTESIIAKLRSSQILEKCVEKQNERLATAAELELAHERPLIERVRRTKNMSYEELRQEESRLDSIFLTNDTFDVAARAAGASLQARIIFFELIGR</sequence>
<organism evidence="12 13">
    <name type="scientific">Caenorhabditis auriculariae</name>
    <dbReference type="NCBI Taxonomy" id="2777116"/>
    <lineage>
        <taxon>Eukaryota</taxon>
        <taxon>Metazoa</taxon>
        <taxon>Ecdysozoa</taxon>
        <taxon>Nematoda</taxon>
        <taxon>Chromadorea</taxon>
        <taxon>Rhabditida</taxon>
        <taxon>Rhabditina</taxon>
        <taxon>Rhabditomorpha</taxon>
        <taxon>Rhabditoidea</taxon>
        <taxon>Rhabditidae</taxon>
        <taxon>Peloderinae</taxon>
        <taxon>Caenorhabditis</taxon>
    </lineage>
</organism>
<comment type="subcellular location">
    <subcellularLocation>
        <location evidence="1">Nucleus</location>
    </subcellularLocation>
</comment>
<dbReference type="PANTHER" id="PTHR10625">
    <property type="entry name" value="HISTONE DEACETYLASE HDAC1-RELATED"/>
    <property type="match status" value="1"/>
</dbReference>
<comment type="caution">
    <text evidence="12">The sequence shown here is derived from an EMBL/GenBank/DDBJ whole genome shotgun (WGS) entry which is preliminary data.</text>
</comment>
<proteinExistence type="inferred from homology"/>
<gene>
    <name evidence="12" type="ORF">CAUJ_LOCUS7110</name>
</gene>
<evidence type="ECO:0000256" key="3">
    <source>
        <dbReference type="ARBA" id="ARBA00012111"/>
    </source>
</evidence>
<keyword evidence="9" id="KW-0539">Nucleus</keyword>
<keyword evidence="5" id="KW-0378">Hydrolase</keyword>
<dbReference type="GO" id="GO:0040029">
    <property type="term" value="P:epigenetic regulation of gene expression"/>
    <property type="evidence" value="ECO:0007669"/>
    <property type="project" value="TreeGrafter"/>
</dbReference>
<feature type="domain" description="Histone deacetylase" evidence="11">
    <location>
        <begin position="4"/>
        <end position="202"/>
    </location>
</feature>
<comment type="catalytic activity">
    <reaction evidence="10">
        <text>N(6)-acetyl-L-lysyl-[histone] + H2O = L-lysyl-[histone] + acetate</text>
        <dbReference type="Rhea" id="RHEA:58196"/>
        <dbReference type="Rhea" id="RHEA-COMP:9845"/>
        <dbReference type="Rhea" id="RHEA-COMP:11338"/>
        <dbReference type="ChEBI" id="CHEBI:15377"/>
        <dbReference type="ChEBI" id="CHEBI:29969"/>
        <dbReference type="ChEBI" id="CHEBI:30089"/>
        <dbReference type="ChEBI" id="CHEBI:61930"/>
        <dbReference type="EC" id="3.5.1.98"/>
    </reaction>
</comment>
<evidence type="ECO:0000256" key="6">
    <source>
        <dbReference type="ARBA" id="ARBA00022853"/>
    </source>
</evidence>
<evidence type="ECO:0000256" key="1">
    <source>
        <dbReference type="ARBA" id="ARBA00004123"/>
    </source>
</evidence>
<dbReference type="PRINTS" id="PR01270">
    <property type="entry name" value="HDASUPER"/>
</dbReference>
<dbReference type="GO" id="GO:0000118">
    <property type="term" value="C:histone deacetylase complex"/>
    <property type="evidence" value="ECO:0007669"/>
    <property type="project" value="TreeGrafter"/>
</dbReference>
<evidence type="ECO:0000256" key="5">
    <source>
        <dbReference type="ARBA" id="ARBA00022801"/>
    </source>
</evidence>
<comment type="similarity">
    <text evidence="2">Belongs to the histone deacetylase family. HD type 2 subfamily.</text>
</comment>
<dbReference type="OrthoDB" id="424012at2759"/>
<dbReference type="InterPro" id="IPR023801">
    <property type="entry name" value="His_deacetylse_dom"/>
</dbReference>
<evidence type="ECO:0000256" key="2">
    <source>
        <dbReference type="ARBA" id="ARBA00007738"/>
    </source>
</evidence>
<keyword evidence="13" id="KW-1185">Reference proteome</keyword>
<keyword evidence="4" id="KW-0678">Repressor</keyword>